<reference evidence="1" key="1">
    <citation type="journal article" date="2022" name="Food Funct.">
        <title>Lactobacillus kefiranofaciens ZW18 from Kefir enhances the anti-tumor effect of anti-programmed cell death 1 (PD-1) immunotherapy by modulating the gut microbiota.</title>
        <authorList>
            <person name="Zhao J."/>
            <person name="Wang Y."/>
            <person name="Wang J."/>
            <person name="Lv M."/>
            <person name="Zhou C."/>
            <person name="Jia L."/>
            <person name="Geng W."/>
        </authorList>
    </citation>
    <scope>NUCLEOTIDE SEQUENCE</scope>
    <source>
        <strain evidence="1">ZW18</strain>
    </source>
</reference>
<proteinExistence type="predicted"/>
<gene>
    <name evidence="1" type="ORF">QEJ78_04970</name>
</gene>
<name>A0AAX3UGX9_9LACO</name>
<evidence type="ECO:0000313" key="2">
    <source>
        <dbReference type="Proteomes" id="UP001242513"/>
    </source>
</evidence>
<dbReference type="EMBL" id="CP123735">
    <property type="protein sequence ID" value="WGO86788.1"/>
    <property type="molecule type" value="Genomic_DNA"/>
</dbReference>
<sequence length="71" mass="8256">MLHYKDYYGTVNVSEEDNILYGQVIGIKGVLTYEDNTIEGLKQDFRNVVDEYILDCERRNIKPQISEVLKG</sequence>
<dbReference type="Proteomes" id="UP001242513">
    <property type="component" value="Chromosome"/>
</dbReference>
<organism evidence="1 2">
    <name type="scientific">Lactobacillus kefiranofaciens</name>
    <dbReference type="NCBI Taxonomy" id="267818"/>
    <lineage>
        <taxon>Bacteria</taxon>
        <taxon>Bacillati</taxon>
        <taxon>Bacillota</taxon>
        <taxon>Bacilli</taxon>
        <taxon>Lactobacillales</taxon>
        <taxon>Lactobacillaceae</taxon>
        <taxon>Lactobacillus</taxon>
    </lineage>
</organism>
<evidence type="ECO:0000313" key="1">
    <source>
        <dbReference type="EMBL" id="WGO86788.1"/>
    </source>
</evidence>
<protein>
    <submittedName>
        <fullName evidence="1">DNA repair protein</fullName>
    </submittedName>
</protein>
<dbReference type="InterPro" id="IPR035069">
    <property type="entry name" value="TTHA1013/TTHA0281-like"/>
</dbReference>
<reference evidence="1" key="2">
    <citation type="submission" date="2023-04" db="EMBL/GenBank/DDBJ databases">
        <authorList>
            <person name="Wang Y."/>
        </authorList>
    </citation>
    <scope>NUCLEOTIDE SEQUENCE</scope>
    <source>
        <strain evidence="1">ZW18</strain>
    </source>
</reference>
<dbReference type="AlphaFoldDB" id="A0AAX3UGX9"/>
<dbReference type="SUPFAM" id="SSF143100">
    <property type="entry name" value="TTHA1013/TTHA0281-like"/>
    <property type="match status" value="1"/>
</dbReference>
<dbReference type="RefSeq" id="WP_013853667.1">
    <property type="nucleotide sequence ID" value="NZ_CP123735.1"/>
</dbReference>
<accession>A0AAX3UGX9</accession>